<feature type="transmembrane region" description="Helical" evidence="6">
    <location>
        <begin position="366"/>
        <end position="387"/>
    </location>
</feature>
<feature type="transmembrane region" description="Helical" evidence="6">
    <location>
        <begin position="79"/>
        <end position="99"/>
    </location>
</feature>
<evidence type="ECO:0000313" key="8">
    <source>
        <dbReference type="Proteomes" id="UP000295719"/>
    </source>
</evidence>
<evidence type="ECO:0000256" key="6">
    <source>
        <dbReference type="SAM" id="Phobius"/>
    </source>
</evidence>
<dbReference type="GO" id="GO:0005886">
    <property type="term" value="C:plasma membrane"/>
    <property type="evidence" value="ECO:0007669"/>
    <property type="project" value="UniProtKB-SubCell"/>
</dbReference>
<keyword evidence="3 6" id="KW-0812">Transmembrane</keyword>
<keyword evidence="2" id="KW-1003">Cell membrane</keyword>
<dbReference type="EMBL" id="SMCR01000001">
    <property type="protein sequence ID" value="TCV99784.1"/>
    <property type="molecule type" value="Genomic_DNA"/>
</dbReference>
<accession>A0A4R3Z5N8</accession>
<feature type="transmembrane region" description="Helical" evidence="6">
    <location>
        <begin position="342"/>
        <end position="360"/>
    </location>
</feature>
<comment type="subcellular location">
    <subcellularLocation>
        <location evidence="1">Cell membrane</location>
        <topology evidence="1">Multi-pass membrane protein</topology>
    </subcellularLocation>
</comment>
<evidence type="ECO:0000256" key="5">
    <source>
        <dbReference type="ARBA" id="ARBA00023136"/>
    </source>
</evidence>
<reference evidence="7 8" key="1">
    <citation type="submission" date="2019-03" db="EMBL/GenBank/DDBJ databases">
        <title>Genomic Encyclopedia of Type Strains, Phase IV (KMG-IV): sequencing the most valuable type-strain genomes for metagenomic binning, comparative biology and taxonomic classification.</title>
        <authorList>
            <person name="Goeker M."/>
        </authorList>
    </citation>
    <scope>NUCLEOTIDE SEQUENCE [LARGE SCALE GENOMIC DNA]</scope>
    <source>
        <strain evidence="7 8">DSM 19580</strain>
    </source>
</reference>
<feature type="transmembrane region" description="Helical" evidence="6">
    <location>
        <begin position="50"/>
        <end position="72"/>
    </location>
</feature>
<keyword evidence="8" id="KW-1185">Reference proteome</keyword>
<evidence type="ECO:0000256" key="2">
    <source>
        <dbReference type="ARBA" id="ARBA00022475"/>
    </source>
</evidence>
<dbReference type="SUPFAM" id="SSF103473">
    <property type="entry name" value="MFS general substrate transporter"/>
    <property type="match status" value="1"/>
</dbReference>
<dbReference type="PANTHER" id="PTHR23513:SF11">
    <property type="entry name" value="STAPHYLOFERRIN A TRANSPORTER"/>
    <property type="match status" value="1"/>
</dbReference>
<proteinExistence type="predicted"/>
<evidence type="ECO:0000256" key="3">
    <source>
        <dbReference type="ARBA" id="ARBA00022692"/>
    </source>
</evidence>
<organism evidence="7 8">
    <name type="scientific">Biostraticola tofi</name>
    <dbReference type="NCBI Taxonomy" id="466109"/>
    <lineage>
        <taxon>Bacteria</taxon>
        <taxon>Pseudomonadati</taxon>
        <taxon>Pseudomonadota</taxon>
        <taxon>Gammaproteobacteria</taxon>
        <taxon>Enterobacterales</taxon>
        <taxon>Bruguierivoracaceae</taxon>
        <taxon>Biostraticola</taxon>
    </lineage>
</organism>
<feature type="transmembrane region" description="Helical" evidence="6">
    <location>
        <begin position="248"/>
        <end position="267"/>
    </location>
</feature>
<dbReference type="OrthoDB" id="9178670at2"/>
<keyword evidence="5 6" id="KW-0472">Membrane</keyword>
<feature type="transmembrane region" description="Helical" evidence="6">
    <location>
        <begin position="12"/>
        <end position="38"/>
    </location>
</feature>
<dbReference type="InterPro" id="IPR011701">
    <property type="entry name" value="MFS"/>
</dbReference>
<dbReference type="GO" id="GO:0022857">
    <property type="term" value="F:transmembrane transporter activity"/>
    <property type="evidence" value="ECO:0007669"/>
    <property type="project" value="InterPro"/>
</dbReference>
<dbReference type="PANTHER" id="PTHR23513">
    <property type="entry name" value="INTEGRAL MEMBRANE EFFLUX PROTEIN-RELATED"/>
    <property type="match status" value="1"/>
</dbReference>
<dbReference type="InterPro" id="IPR036259">
    <property type="entry name" value="MFS_trans_sf"/>
</dbReference>
<sequence>MLQILLRSMRKYPWLRMLILALICSSVGSGLTFIMVFGELARLAAAPSSFALAFMLSTSPGFLGSIAGKYLLKRIEAKYCFIIAECLGALGLMIPWYGLAHDSVAILQLAGIASSLAAGITIPAINHFTKHKLDPADIGTGAVIDTLVFACQVLFGIGIGVFLYGVIHSHTYLLVNLVSYIIAVLFILVLPKLSGKHHQQVYAQDLPDRLSSEQRASLYVLPALSTCGAPAMSLLPTLVHSHHDQQETMLFLLFSRSLGQLLGPFLVKEERYKHQSSRFIIACLAAFISCYLLVPLTPFLFVSVLLVFSAHLFSNIVYSLGWYSLLTNFDKHQVAAASASSYRRQIVIGAVMSILAGLLADRLGSPAALVICSIFGLFLSSLLILYVRKRV</sequence>
<protein>
    <submittedName>
        <fullName evidence="7">Putative MFS family arabinose efflux permease</fullName>
    </submittedName>
</protein>
<feature type="transmembrane region" description="Helical" evidence="6">
    <location>
        <begin position="279"/>
        <end position="294"/>
    </location>
</feature>
<evidence type="ECO:0000313" key="7">
    <source>
        <dbReference type="EMBL" id="TCV99784.1"/>
    </source>
</evidence>
<comment type="caution">
    <text evidence="7">The sequence shown here is derived from an EMBL/GenBank/DDBJ whole genome shotgun (WGS) entry which is preliminary data.</text>
</comment>
<feature type="transmembrane region" description="Helical" evidence="6">
    <location>
        <begin position="300"/>
        <end position="321"/>
    </location>
</feature>
<evidence type="ECO:0000256" key="1">
    <source>
        <dbReference type="ARBA" id="ARBA00004651"/>
    </source>
</evidence>
<feature type="transmembrane region" description="Helical" evidence="6">
    <location>
        <begin position="216"/>
        <end position="236"/>
    </location>
</feature>
<dbReference type="Proteomes" id="UP000295719">
    <property type="component" value="Unassembled WGS sequence"/>
</dbReference>
<feature type="transmembrane region" description="Helical" evidence="6">
    <location>
        <begin position="146"/>
        <end position="167"/>
    </location>
</feature>
<name>A0A4R3Z5N8_9GAMM</name>
<feature type="transmembrane region" description="Helical" evidence="6">
    <location>
        <begin position="173"/>
        <end position="195"/>
    </location>
</feature>
<dbReference type="Pfam" id="PF07690">
    <property type="entry name" value="MFS_1"/>
    <property type="match status" value="1"/>
</dbReference>
<gene>
    <name evidence="7" type="ORF">EDC52_101121</name>
</gene>
<keyword evidence="4 6" id="KW-1133">Transmembrane helix</keyword>
<dbReference type="Gene3D" id="1.20.1250.20">
    <property type="entry name" value="MFS general substrate transporter like domains"/>
    <property type="match status" value="1"/>
</dbReference>
<evidence type="ECO:0000256" key="4">
    <source>
        <dbReference type="ARBA" id="ARBA00022989"/>
    </source>
</evidence>
<dbReference type="AlphaFoldDB" id="A0A4R3Z5N8"/>
<feature type="transmembrane region" description="Helical" evidence="6">
    <location>
        <begin position="105"/>
        <end position="125"/>
    </location>
</feature>